<organism evidence="2 3">
    <name type="scientific">Rhodococcus artemisiae</name>
    <dbReference type="NCBI Taxonomy" id="714159"/>
    <lineage>
        <taxon>Bacteria</taxon>
        <taxon>Bacillati</taxon>
        <taxon>Actinomycetota</taxon>
        <taxon>Actinomycetes</taxon>
        <taxon>Mycobacteriales</taxon>
        <taxon>Nocardiaceae</taxon>
        <taxon>Rhodococcus</taxon>
    </lineage>
</organism>
<evidence type="ECO:0000313" key="2">
    <source>
        <dbReference type="EMBL" id="MEE2059299.1"/>
    </source>
</evidence>
<keyword evidence="1" id="KW-1133">Transmembrane helix</keyword>
<proteinExistence type="predicted"/>
<reference evidence="2 3" key="1">
    <citation type="submission" date="2023-07" db="EMBL/GenBank/DDBJ databases">
        <authorList>
            <person name="Girao M."/>
            <person name="Carvalho M.F."/>
        </authorList>
    </citation>
    <scope>NUCLEOTIDE SEQUENCE [LARGE SCALE GENOMIC DNA]</scope>
    <source>
        <strain evidence="2 3">YIM65754</strain>
    </source>
</reference>
<evidence type="ECO:0000256" key="1">
    <source>
        <dbReference type="SAM" id="Phobius"/>
    </source>
</evidence>
<keyword evidence="1" id="KW-0472">Membrane</keyword>
<dbReference type="Proteomes" id="UP001336020">
    <property type="component" value="Unassembled WGS sequence"/>
</dbReference>
<dbReference type="RefSeq" id="WP_330134551.1">
    <property type="nucleotide sequence ID" value="NZ_JAUTXY010000008.1"/>
</dbReference>
<feature type="transmembrane region" description="Helical" evidence="1">
    <location>
        <begin position="26"/>
        <end position="45"/>
    </location>
</feature>
<accession>A0ABU7LCP5</accession>
<dbReference type="EMBL" id="JAUTXY010000008">
    <property type="protein sequence ID" value="MEE2059299.1"/>
    <property type="molecule type" value="Genomic_DNA"/>
</dbReference>
<comment type="caution">
    <text evidence="2">The sequence shown here is derived from an EMBL/GenBank/DDBJ whole genome shotgun (WGS) entry which is preliminary data.</text>
</comment>
<name>A0ABU7LCP5_9NOCA</name>
<sequence>MGTADRIPDSVLDDVGTFARSPTVAWIRRGAVVLLAVIVLVGLTGRLGVYSATTHASGGEYELHLEYPRIARPGLDVPWNLTVRKPGGFTEPVVIAVDSDYFDMFESQGWTPEPSAETSDAARTYMTLDPPPGDTLTLSFDAYIQPSSQTGASGSVSVYENGIDVVTVDFMTWVAP</sequence>
<keyword evidence="1" id="KW-0812">Transmembrane</keyword>
<evidence type="ECO:0000313" key="3">
    <source>
        <dbReference type="Proteomes" id="UP001336020"/>
    </source>
</evidence>
<protein>
    <submittedName>
        <fullName evidence="2">Uncharacterized protein</fullName>
    </submittedName>
</protein>
<keyword evidence="3" id="KW-1185">Reference proteome</keyword>
<gene>
    <name evidence="2" type="ORF">Q7514_17410</name>
</gene>